<dbReference type="SMART" id="SM00320">
    <property type="entry name" value="WD40"/>
    <property type="match status" value="5"/>
</dbReference>
<feature type="repeat" description="WD" evidence="6">
    <location>
        <begin position="201"/>
        <end position="242"/>
    </location>
</feature>
<evidence type="ECO:0000256" key="2">
    <source>
        <dbReference type="ARBA" id="ARBA00022574"/>
    </source>
</evidence>
<dbReference type="PANTHER" id="PTHR22852:SF0">
    <property type="entry name" value="DENTICLELESS PROTEIN HOMOLOG"/>
    <property type="match status" value="1"/>
</dbReference>
<organism evidence="8 9">
    <name type="scientific">Neolentinus lepideus HHB14362 ss-1</name>
    <dbReference type="NCBI Taxonomy" id="1314782"/>
    <lineage>
        <taxon>Eukaryota</taxon>
        <taxon>Fungi</taxon>
        <taxon>Dikarya</taxon>
        <taxon>Basidiomycota</taxon>
        <taxon>Agaricomycotina</taxon>
        <taxon>Agaricomycetes</taxon>
        <taxon>Gloeophyllales</taxon>
        <taxon>Gloeophyllaceae</taxon>
        <taxon>Neolentinus</taxon>
    </lineage>
</organism>
<dbReference type="InterPro" id="IPR015943">
    <property type="entry name" value="WD40/YVTN_repeat-like_dom_sf"/>
</dbReference>
<dbReference type="InterPro" id="IPR051865">
    <property type="entry name" value="WD-repeat_CDT2_adapter"/>
</dbReference>
<dbReference type="InterPro" id="IPR019775">
    <property type="entry name" value="WD40_repeat_CS"/>
</dbReference>
<feature type="region of interest" description="Disordered" evidence="7">
    <location>
        <begin position="1"/>
        <end position="83"/>
    </location>
</feature>
<keyword evidence="4" id="KW-0833">Ubl conjugation pathway</keyword>
<dbReference type="PROSITE" id="PS50294">
    <property type="entry name" value="WD_REPEATS_REGION"/>
    <property type="match status" value="1"/>
</dbReference>
<dbReference type="AlphaFoldDB" id="A0A165TP43"/>
<evidence type="ECO:0000256" key="7">
    <source>
        <dbReference type="SAM" id="MobiDB-lite"/>
    </source>
</evidence>
<dbReference type="PANTHER" id="PTHR22852">
    <property type="entry name" value="LETHAL 2 DENTICLELESS PROTEIN RETINOIC ACID-REGULATED NUCLEAR MATRIX-ASSOCIATED PROTEIN"/>
    <property type="match status" value="1"/>
</dbReference>
<evidence type="ECO:0000256" key="6">
    <source>
        <dbReference type="PROSITE-ProRule" id="PRU00221"/>
    </source>
</evidence>
<dbReference type="GO" id="GO:0005634">
    <property type="term" value="C:nucleus"/>
    <property type="evidence" value="ECO:0007669"/>
    <property type="project" value="TreeGrafter"/>
</dbReference>
<dbReference type="InParanoid" id="A0A165TP43"/>
<name>A0A165TP43_9AGAM</name>
<dbReference type="EMBL" id="KV425564">
    <property type="protein sequence ID" value="KZT26962.1"/>
    <property type="molecule type" value="Genomic_DNA"/>
</dbReference>
<dbReference type="PROSITE" id="PS50082">
    <property type="entry name" value="WD_REPEATS_2"/>
    <property type="match status" value="2"/>
</dbReference>
<sequence>MLPSPETSPRPALGNRTNVPVPAATPLKPAKSLASIFCLPTPAPDRENRKRPCSDAGEQSKKRVKIEIKPEDDDSWEDETDVGSDMEMEDVASMWTRCRNRRVFEISRQRAMGDSGAYRPKHITTRPILQSFVSSHKSDTYKCLSILSESDLTPPYTCQYSHAAKIGRTPHLAVATEQGTVYIYNTARRQDWEYEAQRATLQPHRNGIFALSWSPSDVLLATSSGDHVTRVTDVTTGKTVYTLQKHLATVKCNAWDPRHEKILSTGGRDGSICVWDLRTKAKKSTKEGGEILKPVVEIMTAHGGSTLKESGKRRGKNTGQPLGVRSITNILYPDVDPYGFVTSGSFDGILRHWDIRSLPNKNTYEIMTTFDSPSDPTTFTSSRPRGIISLTAGCGPTSGLLFALGIDSKIHTYSSSTLAPLSYSGTGSTRKGLAFDHPNMHTNDFYVRTSTSPCGCWIACGGASTDGRAFLFDVSSANSASVRYRSSQSLEGGVELRGAQSGNVGALDWAADGMLATCADNGTVRVWRPDPEVWRRCKEDPEEGKWDWSWAVETC</sequence>
<evidence type="ECO:0000256" key="3">
    <source>
        <dbReference type="ARBA" id="ARBA00022737"/>
    </source>
</evidence>
<dbReference type="SUPFAM" id="SSF50978">
    <property type="entry name" value="WD40 repeat-like"/>
    <property type="match status" value="1"/>
</dbReference>
<dbReference type="FunCoup" id="A0A165TP43">
    <property type="interactions" value="223"/>
</dbReference>
<evidence type="ECO:0000313" key="8">
    <source>
        <dbReference type="EMBL" id="KZT26962.1"/>
    </source>
</evidence>
<feature type="compositionally biased region" description="Acidic residues" evidence="7">
    <location>
        <begin position="70"/>
        <end position="83"/>
    </location>
</feature>
<evidence type="ECO:0000256" key="5">
    <source>
        <dbReference type="ARBA" id="ARBA00038344"/>
    </source>
</evidence>
<keyword evidence="9" id="KW-1185">Reference proteome</keyword>
<evidence type="ECO:0000313" key="9">
    <source>
        <dbReference type="Proteomes" id="UP000076761"/>
    </source>
</evidence>
<evidence type="ECO:0000256" key="1">
    <source>
        <dbReference type="ARBA" id="ARBA00004906"/>
    </source>
</evidence>
<dbReference type="Proteomes" id="UP000076761">
    <property type="component" value="Unassembled WGS sequence"/>
</dbReference>
<feature type="compositionally biased region" description="Basic and acidic residues" evidence="7">
    <location>
        <begin position="44"/>
        <end position="69"/>
    </location>
</feature>
<dbReference type="PROSITE" id="PS00678">
    <property type="entry name" value="WD_REPEATS_1"/>
    <property type="match status" value="1"/>
</dbReference>
<dbReference type="STRING" id="1314782.A0A165TP43"/>
<feature type="repeat" description="WD" evidence="6">
    <location>
        <begin position="243"/>
        <end position="285"/>
    </location>
</feature>
<protein>
    <submittedName>
        <fullName evidence="8">WD40 repeat-like protein</fullName>
    </submittedName>
</protein>
<dbReference type="Gene3D" id="2.130.10.10">
    <property type="entry name" value="YVTN repeat-like/Quinoprotein amine dehydrogenase"/>
    <property type="match status" value="2"/>
</dbReference>
<dbReference type="OrthoDB" id="2096344at2759"/>
<dbReference type="InterPro" id="IPR001680">
    <property type="entry name" value="WD40_rpt"/>
</dbReference>
<comment type="similarity">
    <text evidence="5">Belongs to the WD repeat cdt2 family.</text>
</comment>
<accession>A0A165TP43</accession>
<reference evidence="8 9" key="1">
    <citation type="journal article" date="2016" name="Mol. Biol. Evol.">
        <title>Comparative Genomics of Early-Diverging Mushroom-Forming Fungi Provides Insights into the Origins of Lignocellulose Decay Capabilities.</title>
        <authorList>
            <person name="Nagy L.G."/>
            <person name="Riley R."/>
            <person name="Tritt A."/>
            <person name="Adam C."/>
            <person name="Daum C."/>
            <person name="Floudas D."/>
            <person name="Sun H."/>
            <person name="Yadav J.S."/>
            <person name="Pangilinan J."/>
            <person name="Larsson K.H."/>
            <person name="Matsuura K."/>
            <person name="Barry K."/>
            <person name="Labutti K."/>
            <person name="Kuo R."/>
            <person name="Ohm R.A."/>
            <person name="Bhattacharya S.S."/>
            <person name="Shirouzu T."/>
            <person name="Yoshinaga Y."/>
            <person name="Martin F.M."/>
            <person name="Grigoriev I.V."/>
            <person name="Hibbett D.S."/>
        </authorList>
    </citation>
    <scope>NUCLEOTIDE SEQUENCE [LARGE SCALE GENOMIC DNA]</scope>
    <source>
        <strain evidence="8 9">HHB14362 ss-1</strain>
    </source>
</reference>
<dbReference type="GO" id="GO:0030674">
    <property type="term" value="F:protein-macromolecule adaptor activity"/>
    <property type="evidence" value="ECO:0007669"/>
    <property type="project" value="TreeGrafter"/>
</dbReference>
<keyword evidence="2 6" id="KW-0853">WD repeat</keyword>
<proteinExistence type="inferred from homology"/>
<comment type="pathway">
    <text evidence="1">Protein modification; protein ubiquitination.</text>
</comment>
<evidence type="ECO:0000256" key="4">
    <source>
        <dbReference type="ARBA" id="ARBA00022786"/>
    </source>
</evidence>
<dbReference type="GO" id="GO:0043161">
    <property type="term" value="P:proteasome-mediated ubiquitin-dependent protein catabolic process"/>
    <property type="evidence" value="ECO:0007669"/>
    <property type="project" value="TreeGrafter"/>
</dbReference>
<dbReference type="InterPro" id="IPR036322">
    <property type="entry name" value="WD40_repeat_dom_sf"/>
</dbReference>
<gene>
    <name evidence="8" type="ORF">NEOLEDRAFT_1168464</name>
</gene>
<dbReference type="Pfam" id="PF00400">
    <property type="entry name" value="WD40"/>
    <property type="match status" value="3"/>
</dbReference>
<keyword evidence="3" id="KW-0677">Repeat</keyword>